<reference evidence="1" key="1">
    <citation type="submission" date="2016-10" db="EMBL/GenBank/DDBJ databases">
        <authorList>
            <person name="de Groot N.N."/>
        </authorList>
    </citation>
    <scope>NUCLEOTIDE SEQUENCE</scope>
</reference>
<organism evidence="1">
    <name type="scientific">hydrothermal vent metagenome</name>
    <dbReference type="NCBI Taxonomy" id="652676"/>
    <lineage>
        <taxon>unclassified sequences</taxon>
        <taxon>metagenomes</taxon>
        <taxon>ecological metagenomes</taxon>
    </lineage>
</organism>
<gene>
    <name evidence="1" type="ORF">MNB_SV-12-1221</name>
</gene>
<protein>
    <submittedName>
        <fullName evidence="1">Uncharacterized protein</fullName>
    </submittedName>
</protein>
<accession>A0A1W1CI26</accession>
<dbReference type="EMBL" id="FPHE01000141">
    <property type="protein sequence ID" value="SFV65439.1"/>
    <property type="molecule type" value="Genomic_DNA"/>
</dbReference>
<dbReference type="AlphaFoldDB" id="A0A1W1CI26"/>
<evidence type="ECO:0000313" key="1">
    <source>
        <dbReference type="EMBL" id="SFV65439.1"/>
    </source>
</evidence>
<name>A0A1W1CI26_9ZZZZ</name>
<proteinExistence type="predicted"/>
<sequence length="230" mass="26336">MKIAIRGEGITDIGTLNNGLLTKGAILLLIEKLDCYQKLYNALGCSDDYNFIEWCYIHKKEIESASLRRKKIVLRGKKQNRINGTDNYLLKGFYNNSESFAYLAKEQEADIAIFFVDSDNEAFEIRYKQVKEGLKKGDFDITGVPMIPCKISEVWLLCCLEEYRDCAKFEMLTNDKNSLDYPKKQIEASGKTHDKIAKDCNPNKIDMPSFNQFRDDFKEAVNAYIGGVCI</sequence>